<dbReference type="EMBL" id="HF935732">
    <property type="protein sequence ID" value="CCX12942.1"/>
    <property type="molecule type" value="Genomic_DNA"/>
</dbReference>
<proteinExistence type="predicted"/>
<gene>
    <name evidence="1" type="ORF">PCON_12536</name>
</gene>
<dbReference type="Proteomes" id="UP000018144">
    <property type="component" value="Unassembled WGS sequence"/>
</dbReference>
<sequence length="22" mass="2300">MIVSEEMMGACSTRLIASKGKG</sequence>
<protein>
    <submittedName>
        <fullName evidence="1">Uncharacterized protein</fullName>
    </submittedName>
</protein>
<dbReference type="AlphaFoldDB" id="U4LJU9"/>
<evidence type="ECO:0000313" key="1">
    <source>
        <dbReference type="EMBL" id="CCX12942.1"/>
    </source>
</evidence>
<organism evidence="1 2">
    <name type="scientific">Pyronema omphalodes (strain CBS 100304)</name>
    <name type="common">Pyronema confluens</name>
    <dbReference type="NCBI Taxonomy" id="1076935"/>
    <lineage>
        <taxon>Eukaryota</taxon>
        <taxon>Fungi</taxon>
        <taxon>Dikarya</taxon>
        <taxon>Ascomycota</taxon>
        <taxon>Pezizomycotina</taxon>
        <taxon>Pezizomycetes</taxon>
        <taxon>Pezizales</taxon>
        <taxon>Pyronemataceae</taxon>
        <taxon>Pyronema</taxon>
    </lineage>
</organism>
<name>U4LJU9_PYROM</name>
<accession>U4LJU9</accession>
<keyword evidence="2" id="KW-1185">Reference proteome</keyword>
<reference evidence="1 2" key="1">
    <citation type="journal article" date="2013" name="PLoS Genet.">
        <title>The genome and development-dependent transcriptomes of Pyronema confluens: a window into fungal evolution.</title>
        <authorList>
            <person name="Traeger S."/>
            <person name="Altegoer F."/>
            <person name="Freitag M."/>
            <person name="Gabaldon T."/>
            <person name="Kempken F."/>
            <person name="Kumar A."/>
            <person name="Marcet-Houben M."/>
            <person name="Poggeler S."/>
            <person name="Stajich J.E."/>
            <person name="Nowrousian M."/>
        </authorList>
    </citation>
    <scope>NUCLEOTIDE SEQUENCE [LARGE SCALE GENOMIC DNA]</scope>
    <source>
        <strain evidence="2">CBS 100304</strain>
        <tissue evidence="1">Vegetative mycelium</tissue>
    </source>
</reference>
<evidence type="ECO:0000313" key="2">
    <source>
        <dbReference type="Proteomes" id="UP000018144"/>
    </source>
</evidence>